<feature type="region of interest" description="Disordered" evidence="1">
    <location>
        <begin position="39"/>
        <end position="76"/>
    </location>
</feature>
<evidence type="ECO:0000313" key="2">
    <source>
        <dbReference type="EMBL" id="KAK4343870.1"/>
    </source>
</evidence>
<evidence type="ECO:0000313" key="3">
    <source>
        <dbReference type="Proteomes" id="UP001291623"/>
    </source>
</evidence>
<feature type="compositionally biased region" description="Basic and acidic residues" evidence="1">
    <location>
        <begin position="43"/>
        <end position="61"/>
    </location>
</feature>
<gene>
    <name evidence="2" type="ORF">RND71_036964</name>
</gene>
<name>A0AAE1V0U0_9SOLA</name>
<reference evidence="2" key="1">
    <citation type="submission" date="2023-12" db="EMBL/GenBank/DDBJ databases">
        <title>Genome assembly of Anisodus tanguticus.</title>
        <authorList>
            <person name="Wang Y.-J."/>
        </authorList>
    </citation>
    <scope>NUCLEOTIDE SEQUENCE</scope>
    <source>
        <strain evidence="2">KB-2021</strain>
        <tissue evidence="2">Leaf</tissue>
    </source>
</reference>
<organism evidence="2 3">
    <name type="scientific">Anisodus tanguticus</name>
    <dbReference type="NCBI Taxonomy" id="243964"/>
    <lineage>
        <taxon>Eukaryota</taxon>
        <taxon>Viridiplantae</taxon>
        <taxon>Streptophyta</taxon>
        <taxon>Embryophyta</taxon>
        <taxon>Tracheophyta</taxon>
        <taxon>Spermatophyta</taxon>
        <taxon>Magnoliopsida</taxon>
        <taxon>eudicotyledons</taxon>
        <taxon>Gunneridae</taxon>
        <taxon>Pentapetalae</taxon>
        <taxon>asterids</taxon>
        <taxon>lamiids</taxon>
        <taxon>Solanales</taxon>
        <taxon>Solanaceae</taxon>
        <taxon>Solanoideae</taxon>
        <taxon>Hyoscyameae</taxon>
        <taxon>Anisodus</taxon>
    </lineage>
</organism>
<evidence type="ECO:0000256" key="1">
    <source>
        <dbReference type="SAM" id="MobiDB-lite"/>
    </source>
</evidence>
<proteinExistence type="predicted"/>
<sequence>MAWLYLATKLAQGSRSGNGKSFLNPNPFWTGFGGWSVAFSRPPRREPPPPTDALRRDDHAGGLKPPVAGAWWPETAPPPATGHKRVIFCGGFRHTVSQDTYSILWIICEGLGL</sequence>
<dbReference type="Proteomes" id="UP001291623">
    <property type="component" value="Unassembled WGS sequence"/>
</dbReference>
<dbReference type="AlphaFoldDB" id="A0AAE1V0U0"/>
<protein>
    <submittedName>
        <fullName evidence="2">Uncharacterized protein</fullName>
    </submittedName>
</protein>
<accession>A0AAE1V0U0</accession>
<keyword evidence="3" id="KW-1185">Reference proteome</keyword>
<comment type="caution">
    <text evidence="2">The sequence shown here is derived from an EMBL/GenBank/DDBJ whole genome shotgun (WGS) entry which is preliminary data.</text>
</comment>
<dbReference type="EMBL" id="JAVYJV010000020">
    <property type="protein sequence ID" value="KAK4343870.1"/>
    <property type="molecule type" value="Genomic_DNA"/>
</dbReference>